<keyword evidence="2" id="KW-1185">Reference proteome</keyword>
<sequence length="65" mass="7452">MPAQWPSTSDIRLFNPSMDLLIMSPVGRRPLFIYETECLVCDMVAVTWFDDIGSNPWRGLDEVDC</sequence>
<dbReference type="Proteomes" id="UP000193146">
    <property type="component" value="Unassembled WGS sequence"/>
</dbReference>
<dbReference type="AlphaFoldDB" id="A0A1X1PKI6"/>
<evidence type="ECO:0000313" key="1">
    <source>
        <dbReference type="EMBL" id="ORT87304.1"/>
    </source>
</evidence>
<dbReference type="EMBL" id="NBYX01000003">
    <property type="protein sequence ID" value="ORT87304.1"/>
    <property type="molecule type" value="Genomic_DNA"/>
</dbReference>
<proteinExistence type="predicted"/>
<accession>A0A1X1PKI6</accession>
<evidence type="ECO:0000313" key="2">
    <source>
        <dbReference type="Proteomes" id="UP000193146"/>
    </source>
</evidence>
<comment type="caution">
    <text evidence="1">The sequence shown here is derived from an EMBL/GenBank/DDBJ whole genome shotgun (WGS) entry which is preliminary data.</text>
</comment>
<organism evidence="1 2">
    <name type="scientific">Burkholderia puraquae</name>
    <dbReference type="NCBI Taxonomy" id="1904757"/>
    <lineage>
        <taxon>Bacteria</taxon>
        <taxon>Pseudomonadati</taxon>
        <taxon>Pseudomonadota</taxon>
        <taxon>Betaproteobacteria</taxon>
        <taxon>Burkholderiales</taxon>
        <taxon>Burkholderiaceae</taxon>
        <taxon>Burkholderia</taxon>
        <taxon>Burkholderia cepacia complex</taxon>
    </lineage>
</organism>
<gene>
    <name evidence="1" type="ORF">B7G54_07105</name>
</gene>
<name>A0A1X1PKI6_9BURK</name>
<reference evidence="1 2" key="1">
    <citation type="submission" date="2017-04" db="EMBL/GenBank/DDBJ databases">
        <title>Burkholderia puraquae sp. nov., a novel Burkholderia cepacia complex species from hospital setting samples.</title>
        <authorList>
            <person name="Martina P."/>
            <person name="Leguizamon M."/>
            <person name="Prieto C."/>
            <person name="Sousa S."/>
            <person name="Montanaro P."/>
            <person name="Draghi W."/>
            <person name="Staembler M."/>
            <person name="Bettiol M."/>
            <person name="Figoli C."/>
            <person name="Palau J."/>
            <person name="Alvarez F."/>
            <person name="Benetti S."/>
            <person name="Anchat E."/>
            <person name="Vescina C."/>
            <person name="Ferreras J."/>
            <person name="Lasch P."/>
            <person name="Lagares A."/>
            <person name="Zorreguieta A."/>
            <person name="Yantorno O."/>
            <person name="Bosch A."/>
        </authorList>
    </citation>
    <scope>NUCLEOTIDE SEQUENCE [LARGE SCALE GENOMIC DNA]</scope>
    <source>
        <strain evidence="1 2">CAMPA 1040</strain>
    </source>
</reference>
<protein>
    <submittedName>
        <fullName evidence="1">Uncharacterized protein</fullName>
    </submittedName>
</protein>